<dbReference type="EC" id="4.1.3.6" evidence="5"/>
<comment type="cofactor">
    <cofactor evidence="1">
        <name>Mg(2+)</name>
        <dbReference type="ChEBI" id="CHEBI:18420"/>
    </cofactor>
</comment>
<evidence type="ECO:0000256" key="3">
    <source>
        <dbReference type="ARBA" id="ARBA00022842"/>
    </source>
</evidence>
<dbReference type="SUPFAM" id="SSF51621">
    <property type="entry name" value="Phosphoenolpyruvate/pyruvate domain"/>
    <property type="match status" value="1"/>
</dbReference>
<evidence type="ECO:0000313" key="5">
    <source>
        <dbReference type="EMBL" id="VAV90991.1"/>
    </source>
</evidence>
<dbReference type="InterPro" id="IPR005000">
    <property type="entry name" value="Aldolase/citrate-lyase_domain"/>
</dbReference>
<proteinExistence type="predicted"/>
<organism evidence="5">
    <name type="scientific">hydrothermal vent metagenome</name>
    <dbReference type="NCBI Taxonomy" id="652676"/>
    <lineage>
        <taxon>unclassified sequences</taxon>
        <taxon>metagenomes</taxon>
        <taxon>ecological metagenomes</taxon>
    </lineage>
</organism>
<evidence type="ECO:0000259" key="4">
    <source>
        <dbReference type="Pfam" id="PF03328"/>
    </source>
</evidence>
<accession>A0A3B0RGJ4</accession>
<dbReference type="Gene3D" id="3.20.20.60">
    <property type="entry name" value="Phosphoenolpyruvate-binding domains"/>
    <property type="match status" value="1"/>
</dbReference>
<name>A0A3B0RGJ4_9ZZZZ</name>
<dbReference type="AlphaFoldDB" id="A0A3B0RGJ4"/>
<keyword evidence="2" id="KW-0479">Metal-binding</keyword>
<gene>
    <name evidence="5" type="ORF">MNBD_ALPHA06-2061</name>
</gene>
<dbReference type="GO" id="GO:0106064">
    <property type="term" value="P:regulation of cobalamin metabolic process"/>
    <property type="evidence" value="ECO:0007669"/>
    <property type="project" value="TreeGrafter"/>
</dbReference>
<protein>
    <submittedName>
        <fullName evidence="5">Citrate lyase beta chain</fullName>
        <ecNumber evidence="5">4.1.3.6</ecNumber>
    </submittedName>
</protein>
<dbReference type="InterPro" id="IPR011206">
    <property type="entry name" value="Citrate_lyase_beta/mcl1/mcl2"/>
</dbReference>
<dbReference type="GO" id="GO:0008815">
    <property type="term" value="F:citrate (pro-3S)-lyase activity"/>
    <property type="evidence" value="ECO:0007669"/>
    <property type="project" value="UniProtKB-EC"/>
</dbReference>
<dbReference type="InterPro" id="IPR015813">
    <property type="entry name" value="Pyrv/PenolPyrv_kinase-like_dom"/>
</dbReference>
<dbReference type="PANTHER" id="PTHR11105">
    <property type="entry name" value="CITRATE LYASE SUBUNIT BETA-RELATED"/>
    <property type="match status" value="1"/>
</dbReference>
<dbReference type="GO" id="GO:0046872">
    <property type="term" value="F:metal ion binding"/>
    <property type="evidence" value="ECO:0007669"/>
    <property type="project" value="UniProtKB-KW"/>
</dbReference>
<dbReference type="EMBL" id="UOEE01000118">
    <property type="protein sequence ID" value="VAV90991.1"/>
    <property type="molecule type" value="Genomic_DNA"/>
</dbReference>
<keyword evidence="3" id="KW-0460">Magnesium</keyword>
<reference evidence="5" key="1">
    <citation type="submission" date="2018-06" db="EMBL/GenBank/DDBJ databases">
        <authorList>
            <person name="Zhirakovskaya E."/>
        </authorList>
    </citation>
    <scope>NUCLEOTIDE SEQUENCE</scope>
</reference>
<dbReference type="GO" id="GO:0047777">
    <property type="term" value="F:(S)-citramalyl-CoA lyase activity"/>
    <property type="evidence" value="ECO:0007669"/>
    <property type="project" value="TreeGrafter"/>
</dbReference>
<evidence type="ECO:0000256" key="2">
    <source>
        <dbReference type="ARBA" id="ARBA00022723"/>
    </source>
</evidence>
<dbReference type="PANTHER" id="PTHR11105:SF0">
    <property type="entry name" value="CITRAMALYL-COA LYASE, MITOCHONDRIAL"/>
    <property type="match status" value="1"/>
</dbReference>
<evidence type="ECO:0000256" key="1">
    <source>
        <dbReference type="ARBA" id="ARBA00001946"/>
    </source>
</evidence>
<dbReference type="InterPro" id="IPR040442">
    <property type="entry name" value="Pyrv_kinase-like_dom_sf"/>
</dbReference>
<sequence>MHRSFLFVPAANQKAMAKAPTLQADGLILDLEDALAPEQKQQGRAAVIRFLRENQNMERPVMVRINHGPSALQQTDIQAIAGEQPNALVVPKVESAAQLLRIFQQLQTVLAGTQKPLPSLWAMIETPLGVLHLGEICQAAKAVGLSGLLAGTNDLALELHCDPGADRASLLPHLAQIVLHARGFGLQVLDGVYNDFSDADGFEAQAAQGKMLGFDGKTLIHPGQIAPANRCFGPSPEQIKQAKAIVRAYSLKKNAGKGAINVGGQMIERLHLAAAKQVLAQIQLEKPAK</sequence>
<dbReference type="PIRSF" id="PIRSF015582">
    <property type="entry name" value="Cit_lyase_B"/>
    <property type="match status" value="1"/>
</dbReference>
<dbReference type="InterPro" id="IPR040186">
    <property type="entry name" value="Citramalyl-CoA_lyase"/>
</dbReference>
<feature type="domain" description="HpcH/HpaI aldolase/citrate lyase" evidence="4">
    <location>
        <begin position="3"/>
        <end position="222"/>
    </location>
</feature>
<keyword evidence="5" id="KW-0456">Lyase</keyword>
<dbReference type="Pfam" id="PF03328">
    <property type="entry name" value="HpcH_HpaI"/>
    <property type="match status" value="1"/>
</dbReference>